<gene>
    <name evidence="2" type="ORF">EWV40_17125</name>
</gene>
<evidence type="ECO:0000313" key="3">
    <source>
        <dbReference type="Proteomes" id="UP000320730"/>
    </source>
</evidence>
<dbReference type="Proteomes" id="UP000320730">
    <property type="component" value="Unassembled WGS sequence"/>
</dbReference>
<keyword evidence="1" id="KW-0472">Membrane</keyword>
<proteinExistence type="predicted"/>
<dbReference type="Pfam" id="PF14110">
    <property type="entry name" value="DUF4282"/>
    <property type="match status" value="1"/>
</dbReference>
<feature type="transmembrane region" description="Helical" evidence="1">
    <location>
        <begin position="55"/>
        <end position="78"/>
    </location>
</feature>
<evidence type="ECO:0000256" key="1">
    <source>
        <dbReference type="SAM" id="Phobius"/>
    </source>
</evidence>
<organism evidence="2 3">
    <name type="scientific">Microcystis flos-aquae Mf_WU_F_19750830_S460</name>
    <dbReference type="NCBI Taxonomy" id="2486237"/>
    <lineage>
        <taxon>Bacteria</taxon>
        <taxon>Bacillati</taxon>
        <taxon>Cyanobacteriota</taxon>
        <taxon>Cyanophyceae</taxon>
        <taxon>Oscillatoriophycideae</taxon>
        <taxon>Chroococcales</taxon>
        <taxon>Microcystaceae</taxon>
        <taxon>Microcystis</taxon>
    </lineage>
</organism>
<name>A0A552LE75_9CHRO</name>
<dbReference type="AlphaFoldDB" id="A0A552LE75"/>
<feature type="transmembrane region" description="Helical" evidence="1">
    <location>
        <begin position="30"/>
        <end position="49"/>
    </location>
</feature>
<reference evidence="2 3" key="1">
    <citation type="submission" date="2019-01" db="EMBL/GenBank/DDBJ databases">
        <title>Coherence of Microcystis species and biogeography revealed through population genomics.</title>
        <authorList>
            <person name="Perez-Carrascal O.M."/>
            <person name="Terrat Y."/>
            <person name="Giani A."/>
            <person name="Fortin N."/>
            <person name="Tromas N."/>
            <person name="Shapiro B.J."/>
        </authorList>
    </citation>
    <scope>NUCLEOTIDE SEQUENCE [LARGE SCALE GENOMIC DNA]</scope>
    <source>
        <strain evidence="2">Mf_WU_F_19750830_S460</strain>
    </source>
</reference>
<keyword evidence="1" id="KW-0812">Transmembrane</keyword>
<keyword evidence="1" id="KW-1133">Transmembrane helix</keyword>
<comment type="caution">
    <text evidence="2">The sequence shown here is derived from an EMBL/GenBank/DDBJ whole genome shotgun (WGS) entry which is preliminary data.</text>
</comment>
<dbReference type="EMBL" id="SFAN01000148">
    <property type="protein sequence ID" value="TRV18518.1"/>
    <property type="molecule type" value="Genomic_DNA"/>
</dbReference>
<evidence type="ECO:0000313" key="2">
    <source>
        <dbReference type="EMBL" id="TRV18518.1"/>
    </source>
</evidence>
<dbReference type="InterPro" id="IPR025557">
    <property type="entry name" value="DUF4282"/>
</dbReference>
<protein>
    <submittedName>
        <fullName evidence="2">DUF4282 domain-containing protein</fullName>
    </submittedName>
</protein>
<accession>A0A552LE75</accession>
<sequence>MFLNVKFCYEIQHFCFFTFRKMVSITIIKFLYILGLFMITLGGLSGLFVEPLAGIATLIIGNLFWRIFCESLILVFSIHQELVKLNSK</sequence>